<proteinExistence type="predicted"/>
<dbReference type="GO" id="GO:1902667">
    <property type="term" value="P:regulation of axon guidance"/>
    <property type="evidence" value="ECO:0007669"/>
    <property type="project" value="UniProtKB-ARBA"/>
</dbReference>
<dbReference type="GO" id="GO:0005576">
    <property type="term" value="C:extracellular region"/>
    <property type="evidence" value="ECO:0007669"/>
    <property type="project" value="UniProtKB-SubCell"/>
</dbReference>
<dbReference type="Gene3D" id="2.10.25.10">
    <property type="entry name" value="Laminin"/>
    <property type="match status" value="2"/>
</dbReference>
<evidence type="ECO:0000313" key="14">
    <source>
        <dbReference type="Proteomes" id="UP000186922"/>
    </source>
</evidence>
<keyword evidence="3" id="KW-0964">Secreted</keyword>
<dbReference type="PANTHER" id="PTHR10574">
    <property type="entry name" value="NETRIN/LAMININ-RELATED"/>
    <property type="match status" value="1"/>
</dbReference>
<dbReference type="GO" id="GO:0048813">
    <property type="term" value="P:dendrite morphogenesis"/>
    <property type="evidence" value="ECO:0007669"/>
    <property type="project" value="UniProtKB-ARBA"/>
</dbReference>
<sequence length="728" mass="81232">MMQWSNKRGSMVSGSNFRPGLASLWIILQWYLVVEGSLVSSGHLVNDLSSSSSTSTFLNKLLSNGDNQGKTPSDPCYDSLGKARRCITDFVNAAFAKEVSASSTCGQPPSRYCQTSYNSLGQIVRNCFVCDGQNPKRSHPPHYLTDLNNPHNLTCWQSEPFSDSEHNVTLTLSLGKRYELTYISLQFCSTPRPDSMAIYKSSDNGRTWTPFQYYSSNCKAVYGRPHRLQITKANEQEALCTDAHLTNNNVDFSPRMSASSGRIAFSTLEGRPSAFDIDNSPVLQDWVTATDIKIVLNRVKTLESEEKYPLVSDAPSSSPTVTAAQQQQAGDDFNTLGANETTNEAGIMSYSGLVSTPQHLNAKLKESYYYALSDFAVGGRCKCNGHASKCMYDRTGKLACDCKHNTAGTDCEKCKPFHYDHPWGRATTKDAHECVACNCNMHSRRCQFSMELYKLSGRKSGGVCMNCRHNTAGRYCHYCKEGFYRDASKPITHRKVCTECDCHPIGALGKTCNQTSGQCACKEGVIGLTCNQCAKGYQQSRSPIAPCIKIPRTSMLDMNGIQSTDGGAPQDEKCGPCEVMSRRVNQKKYCKRDFVVQAQLLSRDTQGDWVRFTVNVISIYKRGMGKIVKGDQYIYLHQSDYGCKCPKVRLGQQYLIMGRYPDTSTEVGRTLPDHKTSMVIDNHSTVIDWKDEWARRLRKFHKRERKGRCKKTAVVNEDGADGDEEDDE</sequence>
<dbReference type="InterPro" id="IPR018933">
    <property type="entry name" value="Netrin_module_non-TIMP"/>
</dbReference>
<keyword evidence="7" id="KW-0325">Glycoprotein</keyword>
<organism evidence="13 14">
    <name type="scientific">Ramazzottius varieornatus</name>
    <name type="common">Water bear</name>
    <name type="synonym">Tardigrade</name>
    <dbReference type="NCBI Taxonomy" id="947166"/>
    <lineage>
        <taxon>Eukaryota</taxon>
        <taxon>Metazoa</taxon>
        <taxon>Ecdysozoa</taxon>
        <taxon>Tardigrada</taxon>
        <taxon>Eutardigrada</taxon>
        <taxon>Parachela</taxon>
        <taxon>Hypsibioidea</taxon>
        <taxon>Ramazzottiidae</taxon>
        <taxon>Ramazzottius</taxon>
    </lineage>
</organism>
<dbReference type="InterPro" id="IPR008993">
    <property type="entry name" value="TIMP-like_OB-fold"/>
</dbReference>
<evidence type="ECO:0000259" key="10">
    <source>
        <dbReference type="PROSITE" id="PS50027"/>
    </source>
</evidence>
<dbReference type="Pfam" id="PF24973">
    <property type="entry name" value="EGF_LMN_ATRN"/>
    <property type="match status" value="2"/>
</dbReference>
<dbReference type="CDD" id="cd00055">
    <property type="entry name" value="EGF_Lam"/>
    <property type="match status" value="3"/>
</dbReference>
<dbReference type="FunFam" id="2.10.25.10:FF:000048">
    <property type="entry name" value="Netrin 3"/>
    <property type="match status" value="1"/>
</dbReference>
<evidence type="ECO:0000259" key="12">
    <source>
        <dbReference type="PROSITE" id="PS51117"/>
    </source>
</evidence>
<dbReference type="PANTHER" id="PTHR10574:SF365">
    <property type="entry name" value="NETRIN-A-RELATED"/>
    <property type="match status" value="1"/>
</dbReference>
<dbReference type="SUPFAM" id="SSF50242">
    <property type="entry name" value="TIMP-like"/>
    <property type="match status" value="1"/>
</dbReference>
<dbReference type="FunFam" id="2.10.25.10:FF:000081">
    <property type="entry name" value="Netrin 1"/>
    <property type="match status" value="1"/>
</dbReference>
<evidence type="ECO:0000256" key="2">
    <source>
        <dbReference type="ARBA" id="ARBA00015919"/>
    </source>
</evidence>
<evidence type="ECO:0000256" key="4">
    <source>
        <dbReference type="ARBA" id="ARBA00022729"/>
    </source>
</evidence>
<evidence type="ECO:0000256" key="5">
    <source>
        <dbReference type="ARBA" id="ARBA00022737"/>
    </source>
</evidence>
<dbReference type="EMBL" id="BDGG01000001">
    <property type="protein sequence ID" value="GAU90079.1"/>
    <property type="molecule type" value="Genomic_DNA"/>
</dbReference>
<evidence type="ECO:0000256" key="9">
    <source>
        <dbReference type="PROSITE-ProRule" id="PRU00460"/>
    </source>
</evidence>
<dbReference type="GO" id="GO:0009887">
    <property type="term" value="P:animal organ morphogenesis"/>
    <property type="evidence" value="ECO:0007669"/>
    <property type="project" value="TreeGrafter"/>
</dbReference>
<protein>
    <recommendedName>
        <fullName evidence="2">Netrin-1</fullName>
    </recommendedName>
</protein>
<feature type="domain" description="NTR" evidence="11">
    <location>
        <begin position="574"/>
        <end position="709"/>
    </location>
</feature>
<dbReference type="GO" id="GO:0030424">
    <property type="term" value="C:axon"/>
    <property type="evidence" value="ECO:0007669"/>
    <property type="project" value="UniProtKB-ARBA"/>
</dbReference>
<dbReference type="PROSITE" id="PS50189">
    <property type="entry name" value="NTR"/>
    <property type="match status" value="1"/>
</dbReference>
<dbReference type="Pfam" id="PF01759">
    <property type="entry name" value="NTR"/>
    <property type="match status" value="1"/>
</dbReference>
<feature type="disulfide bond" evidence="9">
    <location>
        <begin position="533"/>
        <end position="547"/>
    </location>
</feature>
<dbReference type="GO" id="GO:0008045">
    <property type="term" value="P:motor neuron axon guidance"/>
    <property type="evidence" value="ECO:0007669"/>
    <property type="project" value="TreeGrafter"/>
</dbReference>
<dbReference type="OrthoDB" id="9972745at2759"/>
<dbReference type="SMART" id="SM00643">
    <property type="entry name" value="C345C"/>
    <property type="match status" value="1"/>
</dbReference>
<evidence type="ECO:0000313" key="13">
    <source>
        <dbReference type="EMBL" id="GAU90079.1"/>
    </source>
</evidence>
<comment type="caution">
    <text evidence="13">The sequence shown here is derived from an EMBL/GenBank/DDBJ whole genome shotgun (WGS) entry which is preliminary data.</text>
</comment>
<dbReference type="InterPro" id="IPR050440">
    <property type="entry name" value="Laminin/Netrin_ECM"/>
</dbReference>
<dbReference type="InterPro" id="IPR008979">
    <property type="entry name" value="Galactose-bd-like_sf"/>
</dbReference>
<dbReference type="Proteomes" id="UP000186922">
    <property type="component" value="Unassembled WGS sequence"/>
</dbReference>
<dbReference type="InterPro" id="IPR056863">
    <property type="entry name" value="LMN_ATRN_NET-like_EGF"/>
</dbReference>
<dbReference type="SUPFAM" id="SSF57196">
    <property type="entry name" value="EGF/Laminin"/>
    <property type="match status" value="3"/>
</dbReference>
<comment type="subcellular location">
    <subcellularLocation>
        <location evidence="1">Secreted</location>
    </subcellularLocation>
</comment>
<dbReference type="GO" id="GO:0005604">
    <property type="term" value="C:basement membrane"/>
    <property type="evidence" value="ECO:0007669"/>
    <property type="project" value="TreeGrafter"/>
</dbReference>
<dbReference type="GO" id="GO:0009888">
    <property type="term" value="P:tissue development"/>
    <property type="evidence" value="ECO:0007669"/>
    <property type="project" value="TreeGrafter"/>
</dbReference>
<feature type="disulfide bond" evidence="9">
    <location>
        <begin position="500"/>
        <end position="512"/>
    </location>
</feature>
<dbReference type="PROSITE" id="PS01248">
    <property type="entry name" value="EGF_LAM_1"/>
    <property type="match status" value="1"/>
</dbReference>
<name>A0A1D1UK51_RAMVA</name>
<dbReference type="AlphaFoldDB" id="A0A1D1UK51"/>
<dbReference type="CDD" id="cd03579">
    <property type="entry name" value="NTR_netrin-1_like"/>
    <property type="match status" value="1"/>
</dbReference>
<keyword evidence="14" id="KW-1185">Reference proteome</keyword>
<feature type="domain" description="Laminin EGF-like" evidence="10">
    <location>
        <begin position="500"/>
        <end position="549"/>
    </location>
</feature>
<dbReference type="PROSITE" id="PS50027">
    <property type="entry name" value="EGF_LAM_2"/>
    <property type="match status" value="1"/>
</dbReference>
<dbReference type="SMART" id="SM00136">
    <property type="entry name" value="LamNT"/>
    <property type="match status" value="1"/>
</dbReference>
<dbReference type="Pfam" id="PF00055">
    <property type="entry name" value="Laminin_N"/>
    <property type="match status" value="1"/>
</dbReference>
<dbReference type="Pfam" id="PF00053">
    <property type="entry name" value="EGF_laminin"/>
    <property type="match status" value="1"/>
</dbReference>
<accession>A0A1D1UK51</accession>
<dbReference type="SUPFAM" id="SSF49785">
    <property type="entry name" value="Galactose-binding domain-like"/>
    <property type="match status" value="1"/>
</dbReference>
<keyword evidence="4" id="KW-0732">Signal</keyword>
<dbReference type="Gene3D" id="2.60.120.260">
    <property type="entry name" value="Galactose-binding domain-like"/>
    <property type="match status" value="1"/>
</dbReference>
<evidence type="ECO:0000256" key="3">
    <source>
        <dbReference type="ARBA" id="ARBA00022525"/>
    </source>
</evidence>
<feature type="disulfide bond" evidence="9">
    <location>
        <begin position="502"/>
        <end position="519"/>
    </location>
</feature>
<evidence type="ECO:0000256" key="6">
    <source>
        <dbReference type="ARBA" id="ARBA00023157"/>
    </source>
</evidence>
<dbReference type="InterPro" id="IPR008211">
    <property type="entry name" value="Laminin_N"/>
</dbReference>
<keyword evidence="8 9" id="KW-0424">Laminin EGF-like domain</keyword>
<evidence type="ECO:0000256" key="8">
    <source>
        <dbReference type="ARBA" id="ARBA00023292"/>
    </source>
</evidence>
<dbReference type="InterPro" id="IPR001134">
    <property type="entry name" value="Netrin_domain"/>
</dbReference>
<gene>
    <name evidence="13" type="primary">RvY_02551-1</name>
    <name evidence="13" type="synonym">RvY_02551.1</name>
    <name evidence="13" type="ORF">RvY_02551</name>
</gene>
<dbReference type="Gene3D" id="2.40.50.120">
    <property type="match status" value="1"/>
</dbReference>
<dbReference type="SMART" id="SM00180">
    <property type="entry name" value="EGF_Lam"/>
    <property type="match status" value="3"/>
</dbReference>
<dbReference type="STRING" id="947166.A0A1D1UK51"/>
<evidence type="ECO:0000256" key="1">
    <source>
        <dbReference type="ARBA" id="ARBA00004613"/>
    </source>
</evidence>
<evidence type="ECO:0000259" key="11">
    <source>
        <dbReference type="PROSITE" id="PS50189"/>
    </source>
</evidence>
<keyword evidence="6 9" id="KW-1015">Disulfide bond</keyword>
<keyword evidence="5" id="KW-0677">Repeat</keyword>
<dbReference type="PROSITE" id="PS51117">
    <property type="entry name" value="LAMININ_NTER"/>
    <property type="match status" value="1"/>
</dbReference>
<evidence type="ECO:0000256" key="7">
    <source>
        <dbReference type="ARBA" id="ARBA00023180"/>
    </source>
</evidence>
<feature type="disulfide bond" evidence="9">
    <location>
        <begin position="521"/>
        <end position="530"/>
    </location>
</feature>
<reference evidence="13 14" key="1">
    <citation type="journal article" date="2016" name="Nat. Commun.">
        <title>Extremotolerant tardigrade genome and improved radiotolerance of human cultured cells by tardigrade-unique protein.</title>
        <authorList>
            <person name="Hashimoto T."/>
            <person name="Horikawa D.D."/>
            <person name="Saito Y."/>
            <person name="Kuwahara H."/>
            <person name="Kozuka-Hata H."/>
            <person name="Shin-I T."/>
            <person name="Minakuchi Y."/>
            <person name="Ohishi K."/>
            <person name="Motoyama A."/>
            <person name="Aizu T."/>
            <person name="Enomoto A."/>
            <person name="Kondo K."/>
            <person name="Tanaka S."/>
            <person name="Hara Y."/>
            <person name="Koshikawa S."/>
            <person name="Sagara H."/>
            <person name="Miura T."/>
            <person name="Yokobori S."/>
            <person name="Miyagawa K."/>
            <person name="Suzuki Y."/>
            <person name="Kubo T."/>
            <person name="Oyama M."/>
            <person name="Kohara Y."/>
            <person name="Fujiyama A."/>
            <person name="Arakawa K."/>
            <person name="Katayama T."/>
            <person name="Toyoda A."/>
            <person name="Kunieda T."/>
        </authorList>
    </citation>
    <scope>NUCLEOTIDE SEQUENCE [LARGE SCALE GENOMIC DNA]</scope>
    <source>
        <strain evidence="13 14">YOKOZUNA-1</strain>
    </source>
</reference>
<feature type="domain" description="Laminin N-terminal" evidence="12">
    <location>
        <begin position="82"/>
        <end position="380"/>
    </location>
</feature>
<dbReference type="InterPro" id="IPR002049">
    <property type="entry name" value="LE_dom"/>
</dbReference>